<comment type="caution">
    <text evidence="2">The sequence shown here is derived from an EMBL/GenBank/DDBJ whole genome shotgun (WGS) entry which is preliminary data.</text>
</comment>
<organism evidence="2">
    <name type="scientific">Fervidobacterium thailandense</name>
    <dbReference type="NCBI Taxonomy" id="1008305"/>
    <lineage>
        <taxon>Bacteria</taxon>
        <taxon>Thermotogati</taxon>
        <taxon>Thermotogota</taxon>
        <taxon>Thermotogae</taxon>
        <taxon>Thermotogales</taxon>
        <taxon>Fervidobacteriaceae</taxon>
        <taxon>Fervidobacterium</taxon>
    </lineage>
</organism>
<evidence type="ECO:0000256" key="1">
    <source>
        <dbReference type="SAM" id="Phobius"/>
    </source>
</evidence>
<protein>
    <submittedName>
        <fullName evidence="2">Uncharacterized protein</fullName>
    </submittedName>
</protein>
<proteinExistence type="predicted"/>
<evidence type="ECO:0000313" key="2">
    <source>
        <dbReference type="EMBL" id="HGU39735.1"/>
    </source>
</evidence>
<accession>A0A7C4CCQ6</accession>
<reference evidence="2" key="1">
    <citation type="journal article" date="2020" name="mSystems">
        <title>Genome- and Community-Level Interaction Insights into Carbon Utilization and Element Cycling Functions of Hydrothermarchaeota in Hydrothermal Sediment.</title>
        <authorList>
            <person name="Zhou Z."/>
            <person name="Liu Y."/>
            <person name="Xu W."/>
            <person name="Pan J."/>
            <person name="Luo Z.H."/>
            <person name="Li M."/>
        </authorList>
    </citation>
    <scope>NUCLEOTIDE SEQUENCE [LARGE SCALE GENOMIC DNA]</scope>
    <source>
        <strain evidence="2">SpSt-609</strain>
    </source>
</reference>
<name>A0A7C4CCQ6_9BACT</name>
<dbReference type="AlphaFoldDB" id="A0A7C4CCQ6"/>
<gene>
    <name evidence="2" type="ORF">ENT77_00830</name>
</gene>
<keyword evidence="1" id="KW-0812">Transmembrane</keyword>
<dbReference type="EMBL" id="DSZY01000005">
    <property type="protein sequence ID" value="HGU39735.1"/>
    <property type="molecule type" value="Genomic_DNA"/>
</dbReference>
<sequence length="68" mass="7847">MKFTHVVSNIFFIAFVVALLVAIIFFEIGIRAFRNQNERKSKESNRLGFRWLLIAVGLLLVSILTSMF</sequence>
<keyword evidence="1" id="KW-0472">Membrane</keyword>
<feature type="transmembrane region" description="Helical" evidence="1">
    <location>
        <begin position="47"/>
        <end position="67"/>
    </location>
</feature>
<feature type="transmembrane region" description="Helical" evidence="1">
    <location>
        <begin position="6"/>
        <end position="26"/>
    </location>
</feature>
<keyword evidence="1" id="KW-1133">Transmembrane helix</keyword>